<accession>A0AC35U7S6</accession>
<sequence>MKFIFPILFLLTLISIAFTEIQNVELTGTITCPDFKKQNGYYTLHLCDADLIGRDMSLDLQENDYNFNKTKTYTLKGSRDQFFNLKPYLVYACYCPETESVFGEVHFDYRPNTPIVHNIDCVKHD</sequence>
<name>A0AC35U7S6_9BILA</name>
<evidence type="ECO:0000313" key="2">
    <source>
        <dbReference type="WBParaSite" id="RSKR_0000850425.1"/>
    </source>
</evidence>
<protein>
    <submittedName>
        <fullName evidence="2">Transthyretin-like family-containing protein</fullName>
    </submittedName>
</protein>
<proteinExistence type="predicted"/>
<reference evidence="2" key="1">
    <citation type="submission" date="2016-11" db="UniProtKB">
        <authorList>
            <consortium name="WormBaseParasite"/>
        </authorList>
    </citation>
    <scope>IDENTIFICATION</scope>
    <source>
        <strain evidence="2">KR3021</strain>
    </source>
</reference>
<evidence type="ECO:0000313" key="1">
    <source>
        <dbReference type="Proteomes" id="UP000095286"/>
    </source>
</evidence>
<organism evidence="1 2">
    <name type="scientific">Rhabditophanes sp. KR3021</name>
    <dbReference type="NCBI Taxonomy" id="114890"/>
    <lineage>
        <taxon>Eukaryota</taxon>
        <taxon>Metazoa</taxon>
        <taxon>Ecdysozoa</taxon>
        <taxon>Nematoda</taxon>
        <taxon>Chromadorea</taxon>
        <taxon>Rhabditida</taxon>
        <taxon>Tylenchina</taxon>
        <taxon>Panagrolaimomorpha</taxon>
        <taxon>Strongyloidoidea</taxon>
        <taxon>Alloionematidae</taxon>
        <taxon>Rhabditophanes</taxon>
    </lineage>
</organism>
<dbReference type="WBParaSite" id="RSKR_0000850425.1">
    <property type="protein sequence ID" value="RSKR_0000850425.1"/>
    <property type="gene ID" value="RSKR_0000850425"/>
</dbReference>
<dbReference type="Proteomes" id="UP000095286">
    <property type="component" value="Unplaced"/>
</dbReference>